<organism evidence="2 3">
    <name type="scientific">Scleropages formosus</name>
    <name type="common">Asian bonytongue</name>
    <name type="synonym">Osteoglossum formosum</name>
    <dbReference type="NCBI Taxonomy" id="113540"/>
    <lineage>
        <taxon>Eukaryota</taxon>
        <taxon>Metazoa</taxon>
        <taxon>Chordata</taxon>
        <taxon>Craniata</taxon>
        <taxon>Vertebrata</taxon>
        <taxon>Euteleostomi</taxon>
        <taxon>Actinopterygii</taxon>
        <taxon>Neopterygii</taxon>
        <taxon>Teleostei</taxon>
        <taxon>Osteoglossocephala</taxon>
        <taxon>Osteoglossomorpha</taxon>
        <taxon>Osteoglossiformes</taxon>
        <taxon>Osteoglossidae</taxon>
        <taxon>Scleropages</taxon>
    </lineage>
</organism>
<keyword evidence="1" id="KW-1133">Transmembrane helix</keyword>
<keyword evidence="1" id="KW-0812">Transmembrane</keyword>
<keyword evidence="1" id="KW-0472">Membrane</keyword>
<dbReference type="AlphaFoldDB" id="A0A0P7UD22"/>
<feature type="transmembrane region" description="Helical" evidence="1">
    <location>
        <begin position="54"/>
        <end position="75"/>
    </location>
</feature>
<feature type="transmembrane region" description="Helical" evidence="1">
    <location>
        <begin position="21"/>
        <end position="42"/>
    </location>
</feature>
<proteinExistence type="predicted"/>
<sequence>MNSSLVQNAVEPHVTSILRPALLQMCWSGFLCALVSLPLSIFPSVQDTGHHFGLTAPAIFGAPIPITCVVSTVFLTGQRKGEAGQPTYLCT</sequence>
<gene>
    <name evidence="2" type="ORF">Z043_125681</name>
</gene>
<evidence type="ECO:0000313" key="2">
    <source>
        <dbReference type="EMBL" id="KPP56678.1"/>
    </source>
</evidence>
<dbReference type="Proteomes" id="UP000034805">
    <property type="component" value="Unassembled WGS sequence"/>
</dbReference>
<evidence type="ECO:0000256" key="1">
    <source>
        <dbReference type="SAM" id="Phobius"/>
    </source>
</evidence>
<protein>
    <submittedName>
        <fullName evidence="2">Uncharacterized protein</fullName>
    </submittedName>
</protein>
<reference evidence="2 3" key="1">
    <citation type="submission" date="2015-08" db="EMBL/GenBank/DDBJ databases">
        <title>The genome of the Asian arowana (Scleropages formosus).</title>
        <authorList>
            <person name="Tan M.H."/>
            <person name="Gan H.M."/>
            <person name="Croft L.J."/>
            <person name="Austin C.M."/>
        </authorList>
    </citation>
    <scope>NUCLEOTIDE SEQUENCE [LARGE SCALE GENOMIC DNA]</scope>
    <source>
        <strain evidence="2">Aro1</strain>
    </source>
</reference>
<dbReference type="EMBL" id="JARO02019551">
    <property type="protein sequence ID" value="KPP56678.1"/>
    <property type="molecule type" value="Genomic_DNA"/>
</dbReference>
<comment type="caution">
    <text evidence="2">The sequence shown here is derived from an EMBL/GenBank/DDBJ whole genome shotgun (WGS) entry which is preliminary data.</text>
</comment>
<evidence type="ECO:0000313" key="3">
    <source>
        <dbReference type="Proteomes" id="UP000034805"/>
    </source>
</evidence>
<accession>A0A0P7UD22</accession>
<name>A0A0P7UD22_SCLFO</name>
<dbReference type="Gene3D" id="3.30.420.40">
    <property type="match status" value="1"/>
</dbReference>